<dbReference type="PANTHER" id="PTHR35402:SF2">
    <property type="entry name" value="FLAGELLA ACCESSORY PROTEIN J"/>
    <property type="match status" value="1"/>
</dbReference>
<organism evidence="8 10">
    <name type="scientific">Methanohalophilus euhalobius</name>
    <dbReference type="NCBI Taxonomy" id="51203"/>
    <lineage>
        <taxon>Archaea</taxon>
        <taxon>Methanobacteriati</taxon>
        <taxon>Methanobacteriota</taxon>
        <taxon>Stenosarchaea group</taxon>
        <taxon>Methanomicrobia</taxon>
        <taxon>Methanosarcinales</taxon>
        <taxon>Methanosarcinaceae</taxon>
        <taxon>Methanohalophilus</taxon>
    </lineage>
</organism>
<dbReference type="InterPro" id="IPR056569">
    <property type="entry name" value="ArlJ-like"/>
</dbReference>
<keyword evidence="8" id="KW-0966">Cell projection</keyword>
<dbReference type="RefSeq" id="WP_105460452.1">
    <property type="nucleotide sequence ID" value="NZ_PVBU01000004.1"/>
</dbReference>
<dbReference type="PANTHER" id="PTHR35402">
    <property type="entry name" value="INTEGRAL MEMBRANE PROTEIN-RELATED"/>
    <property type="match status" value="1"/>
</dbReference>
<evidence type="ECO:0000313" key="10">
    <source>
        <dbReference type="Proteomes" id="UP000251060"/>
    </source>
</evidence>
<evidence type="ECO:0000313" key="8">
    <source>
        <dbReference type="EMBL" id="PQV42884.1"/>
    </source>
</evidence>
<keyword evidence="8" id="KW-0282">Flagellum</keyword>
<dbReference type="InterPro" id="IPR018076">
    <property type="entry name" value="T2SS_GspF_dom"/>
</dbReference>
<feature type="transmembrane region" description="Helical" evidence="6">
    <location>
        <begin position="188"/>
        <end position="208"/>
    </location>
</feature>
<feature type="transmembrane region" description="Helical" evidence="6">
    <location>
        <begin position="264"/>
        <end position="283"/>
    </location>
</feature>
<protein>
    <submittedName>
        <fullName evidence="9">Archaellar assembly protein FlaJ</fullName>
    </submittedName>
    <submittedName>
        <fullName evidence="8">Flagellar protein FlaJ</fullName>
    </submittedName>
</protein>
<feature type="transmembrane region" description="Helical" evidence="6">
    <location>
        <begin position="474"/>
        <end position="494"/>
    </location>
</feature>
<feature type="transmembrane region" description="Helical" evidence="6">
    <location>
        <begin position="501"/>
        <end position="522"/>
    </location>
</feature>
<dbReference type="Pfam" id="PF00482">
    <property type="entry name" value="T2SSF"/>
    <property type="match status" value="2"/>
</dbReference>
<evidence type="ECO:0000313" key="9">
    <source>
        <dbReference type="EMBL" id="RNI10448.1"/>
    </source>
</evidence>
<evidence type="ECO:0000256" key="1">
    <source>
        <dbReference type="ARBA" id="ARBA00004651"/>
    </source>
</evidence>
<keyword evidence="8" id="KW-0969">Cilium</keyword>
<dbReference type="EMBL" id="PVBU01000004">
    <property type="protein sequence ID" value="PQV42884.1"/>
    <property type="molecule type" value="Genomic_DNA"/>
</dbReference>
<gene>
    <name evidence="9" type="primary">flaJ</name>
    <name evidence="8" type="ORF">B0H22_104141</name>
    <name evidence="9" type="ORF">EDD83_03545</name>
</gene>
<evidence type="ECO:0000256" key="3">
    <source>
        <dbReference type="ARBA" id="ARBA00022692"/>
    </source>
</evidence>
<dbReference type="Proteomes" id="UP000273978">
    <property type="component" value="Unassembled WGS sequence"/>
</dbReference>
<comment type="caution">
    <text evidence="8">The sequence shown here is derived from an EMBL/GenBank/DDBJ whole genome shotgun (WGS) entry which is preliminary data.</text>
</comment>
<keyword evidence="3 6" id="KW-0812">Transmembrane</keyword>
<proteinExistence type="predicted"/>
<feature type="transmembrane region" description="Helical" evidence="6">
    <location>
        <begin position="158"/>
        <end position="182"/>
    </location>
</feature>
<dbReference type="GO" id="GO:0005886">
    <property type="term" value="C:plasma membrane"/>
    <property type="evidence" value="ECO:0007669"/>
    <property type="project" value="UniProtKB-SubCell"/>
</dbReference>
<evidence type="ECO:0000256" key="4">
    <source>
        <dbReference type="ARBA" id="ARBA00022989"/>
    </source>
</evidence>
<feature type="transmembrane region" description="Helical" evidence="6">
    <location>
        <begin position="408"/>
        <end position="433"/>
    </location>
</feature>
<dbReference type="EMBL" id="RJJF01000012">
    <property type="protein sequence ID" value="RNI10448.1"/>
    <property type="molecule type" value="Genomic_DNA"/>
</dbReference>
<feature type="domain" description="Type II secretion system protein GspF" evidence="7">
    <location>
        <begin position="300"/>
        <end position="430"/>
    </location>
</feature>
<comment type="subcellular location">
    <subcellularLocation>
        <location evidence="1">Cell membrane</location>
        <topology evidence="1">Multi-pass membrane protein</topology>
    </subcellularLocation>
</comment>
<dbReference type="AlphaFoldDB" id="A0A315A1I7"/>
<name>A0A315A1I7_9EURY</name>
<keyword evidence="5 6" id="KW-0472">Membrane</keyword>
<feature type="domain" description="Type II secretion system protein GspF" evidence="7">
    <location>
        <begin position="47"/>
        <end position="173"/>
    </location>
</feature>
<evidence type="ECO:0000256" key="6">
    <source>
        <dbReference type="SAM" id="Phobius"/>
    </source>
</evidence>
<evidence type="ECO:0000256" key="2">
    <source>
        <dbReference type="ARBA" id="ARBA00022475"/>
    </source>
</evidence>
<feature type="transmembrane region" description="Helical" evidence="6">
    <location>
        <begin position="229"/>
        <end position="258"/>
    </location>
</feature>
<evidence type="ECO:0000256" key="5">
    <source>
        <dbReference type="ARBA" id="ARBA00023136"/>
    </source>
</evidence>
<sequence length="555" mass="61227">MDLSGIKNVFKKKEEDDSSEDFSARMSRKIENFKKELYLSNDLLFSLTYMASISTANVSRNKIFQSISQKKEYCPYIYFEKIKDLSQNWHYDYAKACELISAQVKHDRLRELFDRFSNAIAAGEPDTDFLKKEWILFNTKRKDEYDRNLETTKEWSNAYTALLVSTSLVSIIVLLAVLLYNLGDPAQTLYGTAFVVSIMSFGGVGLLFKGVPRDAMNHDLPIKSQEQIFIYKWMPLTLILATLLVVCLTLGPAFLYSIDFFVDIKGVGMILAGVIMIPVGIMAHRDVTKISKRDENYTTFIRSLGSIVSGSGLTIPQALVKIDPKNLGELKEMTLELYRKLSSGLDAELSWNQFVGTSGSYLIHKFTSVFVDSVNLGGDAETVGELVSTSNLELVLLRMKRDRIAASFTNLVVPLHLAMVALLLFMGQILTIFTNVIGKLFEQYDITSSELSGVPGGVGGMNMGIFGGVPVELLGQYVVVVVIILTLANILVVNIVKGGPLYLLVFYASIFFILSGIMMIGVPPAVDMVFSFDSFFDGGVGGAGGNLTGGMDGGI</sequence>
<dbReference type="Proteomes" id="UP000251060">
    <property type="component" value="Unassembled WGS sequence"/>
</dbReference>
<reference evidence="8 10" key="1">
    <citation type="submission" date="2018-02" db="EMBL/GenBank/DDBJ databases">
        <title>Subsurface microbial communities from deep shales in Ohio and West Virginia, USA.</title>
        <authorList>
            <person name="Wrighton K."/>
        </authorList>
    </citation>
    <scope>NUCLEOTIDE SEQUENCE [LARGE SCALE GENOMIC DNA]</scope>
    <source>
        <strain evidence="8 10">DSM 10369</strain>
    </source>
</reference>
<evidence type="ECO:0000313" key="11">
    <source>
        <dbReference type="Proteomes" id="UP000273978"/>
    </source>
</evidence>
<dbReference type="NCBIfam" id="NF004703">
    <property type="entry name" value="PRK06041.1-1"/>
    <property type="match status" value="1"/>
</dbReference>
<reference evidence="9 11" key="2">
    <citation type="submission" date="2018-10" db="EMBL/GenBank/DDBJ databases">
        <title>Cultivation of a novel Methanohalophilus strain from Kebrit Deep of the Red Sea and a genomic comparison of members of the genus Methanohalophilus.</title>
        <authorList>
            <person name="Guan Y."/>
            <person name="Ngugi D.K."/>
            <person name="Stingl U."/>
        </authorList>
    </citation>
    <scope>NUCLEOTIDE SEQUENCE [LARGE SCALE GENOMIC DNA]</scope>
    <source>
        <strain evidence="9 11">DSM 10369</strain>
    </source>
</reference>
<keyword evidence="2" id="KW-1003">Cell membrane</keyword>
<evidence type="ECO:0000259" key="7">
    <source>
        <dbReference type="Pfam" id="PF00482"/>
    </source>
</evidence>
<keyword evidence="4 6" id="KW-1133">Transmembrane helix</keyword>
<accession>A0A315A1I7</accession>